<evidence type="ECO:0000313" key="1">
    <source>
        <dbReference type="EMBL" id="QEG00864.1"/>
    </source>
</evidence>
<name>A0A5B9MIW7_9BACT</name>
<dbReference type="AlphaFoldDB" id="A0A5B9MIW7"/>
<dbReference type="KEGG" id="smam:Mal15_49400"/>
<protein>
    <submittedName>
        <fullName evidence="1">Uncharacterized protein</fullName>
    </submittedName>
</protein>
<evidence type="ECO:0000313" key="2">
    <source>
        <dbReference type="Proteomes" id="UP000321353"/>
    </source>
</evidence>
<sequence>MMRLCRFASAEFERASHQRIRCVNNHVGVIARHVEVIARIEHEVYESTTMALEDKLTARTLSIRDGSAIALGR</sequence>
<proteinExistence type="predicted"/>
<gene>
    <name evidence="1" type="ORF">Mal15_49400</name>
</gene>
<accession>A0A5B9MIW7</accession>
<reference evidence="1 2" key="1">
    <citation type="submission" date="2019-02" db="EMBL/GenBank/DDBJ databases">
        <title>Planctomycetal bacteria perform biofilm scaping via a novel small molecule.</title>
        <authorList>
            <person name="Jeske O."/>
            <person name="Boedeker C."/>
            <person name="Wiegand S."/>
            <person name="Breitling P."/>
            <person name="Kallscheuer N."/>
            <person name="Jogler M."/>
            <person name="Rohde M."/>
            <person name="Petersen J."/>
            <person name="Medema M.H."/>
            <person name="Surup F."/>
            <person name="Jogler C."/>
        </authorList>
    </citation>
    <scope>NUCLEOTIDE SEQUENCE [LARGE SCALE GENOMIC DNA]</scope>
    <source>
        <strain evidence="1 2">Mal15</strain>
    </source>
</reference>
<dbReference type="Proteomes" id="UP000321353">
    <property type="component" value="Chromosome"/>
</dbReference>
<keyword evidence="2" id="KW-1185">Reference proteome</keyword>
<dbReference type="EMBL" id="CP036264">
    <property type="protein sequence ID" value="QEG00864.1"/>
    <property type="molecule type" value="Genomic_DNA"/>
</dbReference>
<organism evidence="1 2">
    <name type="scientific">Stieleria maiorica</name>
    <dbReference type="NCBI Taxonomy" id="2795974"/>
    <lineage>
        <taxon>Bacteria</taxon>
        <taxon>Pseudomonadati</taxon>
        <taxon>Planctomycetota</taxon>
        <taxon>Planctomycetia</taxon>
        <taxon>Pirellulales</taxon>
        <taxon>Pirellulaceae</taxon>
        <taxon>Stieleria</taxon>
    </lineage>
</organism>